<keyword evidence="11" id="KW-1185">Reference proteome</keyword>
<evidence type="ECO:0000256" key="7">
    <source>
        <dbReference type="PIRNR" id="PIRNR001488"/>
    </source>
</evidence>
<comment type="similarity">
    <text evidence="2">Belongs to the thioredoxin family. DsbA subfamily.</text>
</comment>
<dbReference type="Pfam" id="PF01323">
    <property type="entry name" value="DSBA"/>
    <property type="match status" value="1"/>
</dbReference>
<feature type="signal peptide" evidence="8">
    <location>
        <begin position="1"/>
        <end position="21"/>
    </location>
</feature>
<dbReference type="Gene3D" id="3.40.30.10">
    <property type="entry name" value="Glutaredoxin"/>
    <property type="match status" value="1"/>
</dbReference>
<dbReference type="SUPFAM" id="SSF52833">
    <property type="entry name" value="Thioredoxin-like"/>
    <property type="match status" value="1"/>
</dbReference>
<dbReference type="PIRSF" id="PIRSF001488">
    <property type="entry name" value="Tdi_protein"/>
    <property type="match status" value="1"/>
</dbReference>
<dbReference type="PANTHER" id="PTHR35891:SF3">
    <property type="entry name" value="THIOL:DISULFIDE INTERCHANGE PROTEIN DSBL"/>
    <property type="match status" value="1"/>
</dbReference>
<name>A0ABY4AJT5_9BURK</name>
<evidence type="ECO:0000313" key="11">
    <source>
        <dbReference type="Proteomes" id="UP000831607"/>
    </source>
</evidence>
<evidence type="ECO:0000256" key="3">
    <source>
        <dbReference type="ARBA" id="ARBA00022729"/>
    </source>
</evidence>
<organism evidence="10 11">
    <name type="scientific">Orrella daihaiensis</name>
    <dbReference type="NCBI Taxonomy" id="2782176"/>
    <lineage>
        <taxon>Bacteria</taxon>
        <taxon>Pseudomonadati</taxon>
        <taxon>Pseudomonadota</taxon>
        <taxon>Betaproteobacteria</taxon>
        <taxon>Burkholderiales</taxon>
        <taxon>Alcaligenaceae</taxon>
        <taxon>Orrella</taxon>
    </lineage>
</organism>
<dbReference type="RefSeq" id="WP_243478949.1">
    <property type="nucleotide sequence ID" value="NZ_CP063982.1"/>
</dbReference>
<dbReference type="InterPro" id="IPR036249">
    <property type="entry name" value="Thioredoxin-like_sf"/>
</dbReference>
<accession>A0ABY4AJT5</accession>
<keyword evidence="4 7" id="KW-0574">Periplasm</keyword>
<protein>
    <recommendedName>
        <fullName evidence="7">Thiol:disulfide interchange protein</fullName>
    </recommendedName>
</protein>
<dbReference type="EMBL" id="CP063982">
    <property type="protein sequence ID" value="UOD50547.1"/>
    <property type="molecule type" value="Genomic_DNA"/>
</dbReference>
<reference evidence="10 11" key="1">
    <citation type="submission" date="2020-11" db="EMBL/GenBank/DDBJ databases">
        <title>Algicoccus daihaiensis sp.nov., isolated from Daihai Lake in Inner Mongolia.</title>
        <authorList>
            <person name="Kai J."/>
        </authorList>
    </citation>
    <scope>NUCLEOTIDE SEQUENCE [LARGE SCALE GENOMIC DNA]</scope>
    <source>
        <strain evidence="11">f23</strain>
    </source>
</reference>
<dbReference type="InterPro" id="IPR023205">
    <property type="entry name" value="DsbA/DsbL"/>
</dbReference>
<feature type="domain" description="Thioredoxin" evidence="9">
    <location>
        <begin position="16"/>
        <end position="147"/>
    </location>
</feature>
<sequence>MLKFFVKFIGIGLLTAGVAVAQPADKFVNVNPPQPTEPGKIEVLEFFAYTCPHCAVLEPLVTKWKAGLPSKVAFSSVPVAFNQAMKPFQYFYYSLEAVGRLDLHPKFFVALHQEKKRLFSQEAMIDWAVDQGVDRKQFTAAMNSFGVKSKATRADQLAKGYAIQGTPSIAVGGRYLTSPSEAGGYQETIDVASELIERF</sequence>
<comment type="subcellular location">
    <subcellularLocation>
        <location evidence="1 7">Periplasm</location>
    </subcellularLocation>
</comment>
<gene>
    <name evidence="10" type="ORF">DHf2319_00980</name>
</gene>
<evidence type="ECO:0000256" key="1">
    <source>
        <dbReference type="ARBA" id="ARBA00004418"/>
    </source>
</evidence>
<keyword evidence="5 7" id="KW-1015">Disulfide bond</keyword>
<evidence type="ECO:0000256" key="2">
    <source>
        <dbReference type="ARBA" id="ARBA00005791"/>
    </source>
</evidence>
<evidence type="ECO:0000256" key="8">
    <source>
        <dbReference type="SAM" id="SignalP"/>
    </source>
</evidence>
<dbReference type="CDD" id="cd03019">
    <property type="entry name" value="DsbA_DsbA"/>
    <property type="match status" value="1"/>
</dbReference>
<evidence type="ECO:0000256" key="5">
    <source>
        <dbReference type="ARBA" id="ARBA00023157"/>
    </source>
</evidence>
<keyword evidence="6" id="KW-0676">Redox-active center</keyword>
<evidence type="ECO:0000256" key="6">
    <source>
        <dbReference type="ARBA" id="ARBA00023284"/>
    </source>
</evidence>
<proteinExistence type="inferred from homology"/>
<keyword evidence="3 8" id="KW-0732">Signal</keyword>
<dbReference type="InterPro" id="IPR001853">
    <property type="entry name" value="DSBA-like_thioredoxin_dom"/>
</dbReference>
<dbReference type="PROSITE" id="PS00194">
    <property type="entry name" value="THIOREDOXIN_1"/>
    <property type="match status" value="1"/>
</dbReference>
<dbReference type="PANTHER" id="PTHR35891">
    <property type="entry name" value="THIOL:DISULFIDE INTERCHANGE PROTEIN DSBA"/>
    <property type="match status" value="1"/>
</dbReference>
<evidence type="ECO:0000259" key="9">
    <source>
        <dbReference type="PROSITE" id="PS51352"/>
    </source>
</evidence>
<dbReference type="InterPro" id="IPR050824">
    <property type="entry name" value="Thiol_disulfide_DsbA"/>
</dbReference>
<evidence type="ECO:0000313" key="10">
    <source>
        <dbReference type="EMBL" id="UOD50547.1"/>
    </source>
</evidence>
<dbReference type="InterPro" id="IPR013766">
    <property type="entry name" value="Thioredoxin_domain"/>
</dbReference>
<feature type="chain" id="PRO_5045149712" description="Thiol:disulfide interchange protein" evidence="8">
    <location>
        <begin position="22"/>
        <end position="199"/>
    </location>
</feature>
<dbReference type="PROSITE" id="PS51352">
    <property type="entry name" value="THIOREDOXIN_2"/>
    <property type="match status" value="1"/>
</dbReference>
<evidence type="ECO:0000256" key="4">
    <source>
        <dbReference type="ARBA" id="ARBA00022764"/>
    </source>
</evidence>
<dbReference type="InterPro" id="IPR017937">
    <property type="entry name" value="Thioredoxin_CS"/>
</dbReference>
<dbReference type="Proteomes" id="UP000831607">
    <property type="component" value="Chromosome"/>
</dbReference>